<dbReference type="Gene3D" id="3.90.550.10">
    <property type="entry name" value="Spore Coat Polysaccharide Biosynthesis Protein SpsA, Chain A"/>
    <property type="match status" value="1"/>
</dbReference>
<dbReference type="SUPFAM" id="SSF53448">
    <property type="entry name" value="Nucleotide-diphospho-sugar transferases"/>
    <property type="match status" value="1"/>
</dbReference>
<dbReference type="InterPro" id="IPR029044">
    <property type="entry name" value="Nucleotide-diphossugar_trans"/>
</dbReference>
<dbReference type="GO" id="GO:0050518">
    <property type="term" value="F:2-C-methyl-D-erythritol 4-phosphate cytidylyltransferase activity"/>
    <property type="evidence" value="ECO:0007669"/>
    <property type="project" value="UniProtKB-EC"/>
</dbReference>
<organism evidence="8 9">
    <name type="scientific">Ramlibacter terrae</name>
    <dbReference type="NCBI Taxonomy" id="2732511"/>
    <lineage>
        <taxon>Bacteria</taxon>
        <taxon>Pseudomonadati</taxon>
        <taxon>Pseudomonadota</taxon>
        <taxon>Betaproteobacteria</taxon>
        <taxon>Burkholderiales</taxon>
        <taxon>Comamonadaceae</taxon>
        <taxon>Ramlibacter</taxon>
    </lineage>
</organism>
<dbReference type="Proteomes" id="UP000500826">
    <property type="component" value="Chromosome"/>
</dbReference>
<dbReference type="InterPro" id="IPR050088">
    <property type="entry name" value="IspD/TarI_cytidylyltransf_bact"/>
</dbReference>
<gene>
    <name evidence="7" type="primary">ispD</name>
    <name evidence="8" type="ORF">HK414_12325</name>
</gene>
<evidence type="ECO:0000256" key="7">
    <source>
        <dbReference type="HAMAP-Rule" id="MF_00108"/>
    </source>
</evidence>
<dbReference type="EC" id="2.7.7.60" evidence="7"/>
<dbReference type="InterPro" id="IPR034683">
    <property type="entry name" value="IspD/TarI"/>
</dbReference>
<proteinExistence type="inferred from homology"/>
<feature type="site" description="Transition state stabilizer" evidence="7">
    <location>
        <position position="97"/>
    </location>
</feature>
<evidence type="ECO:0000256" key="6">
    <source>
        <dbReference type="ARBA" id="ARBA00023229"/>
    </source>
</evidence>
<dbReference type="PANTHER" id="PTHR32125:SF4">
    <property type="entry name" value="2-C-METHYL-D-ERYTHRITOL 4-PHOSPHATE CYTIDYLYLTRANSFERASE, CHLOROPLASTIC"/>
    <property type="match status" value="1"/>
</dbReference>
<evidence type="ECO:0000313" key="8">
    <source>
        <dbReference type="EMBL" id="QJW85801.1"/>
    </source>
</evidence>
<dbReference type="Pfam" id="PF01128">
    <property type="entry name" value="IspD"/>
    <property type="match status" value="1"/>
</dbReference>
<evidence type="ECO:0000313" key="9">
    <source>
        <dbReference type="Proteomes" id="UP000500826"/>
    </source>
</evidence>
<sequence>MRPAACSRWASRASSSASAEPVGRGRVIRRPGVSLGNSIGNCEENAKHPAPGQGGVCNDSTVNGQLGREYGHERQPPLFALIPCAGNGSRAGTAGPKQYERVAGQPMVWHTLSAFAGVKRIARTLVVVAAGDGFFERNPSTSALVVPCGGATRAASVTNGLRELRRVGATEDDWVLVHDAARCLITPELVDRLIDACVNDEVGGLLAHPLADTLKIADGDRVASTLQRDGKWLAQTPQMFRLGMLRQALEGANETVTDEASAIEAMGLKPLLVPAGAQNFKVTYPEDFAMAEAVLRGRVP</sequence>
<dbReference type="InterPro" id="IPR018294">
    <property type="entry name" value="ISPD_synthase_CS"/>
</dbReference>
<comment type="pathway">
    <text evidence="2 7">Isoprenoid biosynthesis; isopentenyl diphosphate biosynthesis via DXP pathway; isopentenyl diphosphate from 1-deoxy-D-xylulose 5-phosphate: step 2/6.</text>
</comment>
<comment type="similarity">
    <text evidence="3 7">Belongs to the IspD/TarI cytidylyltransferase family. IspD subfamily.</text>
</comment>
<keyword evidence="4 7" id="KW-0808">Transferase</keyword>
<protein>
    <recommendedName>
        <fullName evidence="7">2-C-methyl-D-erythritol 4-phosphate cytidylyltransferase</fullName>
        <ecNumber evidence="7">2.7.7.60</ecNumber>
    </recommendedName>
    <alternativeName>
        <fullName evidence="7">4-diphosphocytidyl-2C-methyl-D-erythritol synthase</fullName>
    </alternativeName>
    <alternativeName>
        <fullName evidence="7">MEP cytidylyltransferase</fullName>
        <shortName evidence="7">MCT</shortName>
    </alternativeName>
</protein>
<name>A0ABX6PA32_9BURK</name>
<dbReference type="PANTHER" id="PTHR32125">
    <property type="entry name" value="2-C-METHYL-D-ERYTHRITOL 4-PHOSPHATE CYTIDYLYLTRANSFERASE, CHLOROPLASTIC"/>
    <property type="match status" value="1"/>
</dbReference>
<evidence type="ECO:0000256" key="1">
    <source>
        <dbReference type="ARBA" id="ARBA00001282"/>
    </source>
</evidence>
<dbReference type="PROSITE" id="PS01295">
    <property type="entry name" value="ISPD"/>
    <property type="match status" value="1"/>
</dbReference>
<feature type="site" description="Positions MEP for the nucleophilic attack" evidence="7">
    <location>
        <position position="228"/>
    </location>
</feature>
<reference evidence="8 9" key="2">
    <citation type="submission" date="2020-05" db="EMBL/GenBank/DDBJ databases">
        <authorList>
            <person name="Khan S.A."/>
            <person name="Jeon C.O."/>
            <person name="Chun B.H."/>
        </authorList>
    </citation>
    <scope>NUCLEOTIDE SEQUENCE [LARGE SCALE GENOMIC DNA]</scope>
    <source>
        <strain evidence="8 9">H242</strain>
    </source>
</reference>
<dbReference type="CDD" id="cd02516">
    <property type="entry name" value="CDP-ME_synthetase"/>
    <property type="match status" value="1"/>
</dbReference>
<evidence type="ECO:0000256" key="4">
    <source>
        <dbReference type="ARBA" id="ARBA00022679"/>
    </source>
</evidence>
<comment type="catalytic activity">
    <reaction evidence="1 7">
        <text>2-C-methyl-D-erythritol 4-phosphate + CTP + H(+) = 4-CDP-2-C-methyl-D-erythritol + diphosphate</text>
        <dbReference type="Rhea" id="RHEA:13429"/>
        <dbReference type="ChEBI" id="CHEBI:15378"/>
        <dbReference type="ChEBI" id="CHEBI:33019"/>
        <dbReference type="ChEBI" id="CHEBI:37563"/>
        <dbReference type="ChEBI" id="CHEBI:57823"/>
        <dbReference type="ChEBI" id="CHEBI:58262"/>
        <dbReference type="EC" id="2.7.7.60"/>
    </reaction>
</comment>
<feature type="site" description="Transition state stabilizer" evidence="7">
    <location>
        <position position="90"/>
    </location>
</feature>
<evidence type="ECO:0000256" key="3">
    <source>
        <dbReference type="ARBA" id="ARBA00009789"/>
    </source>
</evidence>
<dbReference type="HAMAP" id="MF_00108">
    <property type="entry name" value="IspD"/>
    <property type="match status" value="1"/>
</dbReference>
<accession>A0ABX6PA32</accession>
<reference evidence="8 9" key="1">
    <citation type="submission" date="2020-05" db="EMBL/GenBank/DDBJ databases">
        <title>Ramlibacter rhizophilus sp. nov., isolated from rhizosphere soil of national flower Mugunghwa from South Korea.</title>
        <authorList>
            <person name="Zheng-Fei Y."/>
            <person name="Huan T."/>
        </authorList>
    </citation>
    <scope>NUCLEOTIDE SEQUENCE [LARGE SCALE GENOMIC DNA]</scope>
    <source>
        <strain evidence="8 9">H242</strain>
    </source>
</reference>
<evidence type="ECO:0000256" key="5">
    <source>
        <dbReference type="ARBA" id="ARBA00022695"/>
    </source>
</evidence>
<evidence type="ECO:0000256" key="2">
    <source>
        <dbReference type="ARBA" id="ARBA00004787"/>
    </source>
</evidence>
<keyword evidence="5 7" id="KW-0548">Nucleotidyltransferase</keyword>
<dbReference type="EMBL" id="CP053418">
    <property type="protein sequence ID" value="QJW85801.1"/>
    <property type="molecule type" value="Genomic_DNA"/>
</dbReference>
<dbReference type="InterPro" id="IPR001228">
    <property type="entry name" value="IspD"/>
</dbReference>
<keyword evidence="9" id="KW-1185">Reference proteome</keyword>
<feature type="site" description="Positions MEP for the nucleophilic attack" evidence="7">
    <location>
        <position position="281"/>
    </location>
</feature>
<keyword evidence="6 7" id="KW-0414">Isoprene biosynthesis</keyword>
<comment type="function">
    <text evidence="7">Catalyzes the formation of 4-diphosphocytidyl-2-C-methyl-D-erythritol from CTP and 2-C-methyl-D-erythritol 4-phosphate (MEP).</text>
</comment>
<dbReference type="NCBIfam" id="TIGR00453">
    <property type="entry name" value="ispD"/>
    <property type="match status" value="1"/>
</dbReference>